<gene>
    <name evidence="2" type="ORF">PVAG01_06598</name>
</gene>
<dbReference type="EMBL" id="JBFCZG010000005">
    <property type="protein sequence ID" value="KAL3422442.1"/>
    <property type="molecule type" value="Genomic_DNA"/>
</dbReference>
<keyword evidence="3" id="KW-1185">Reference proteome</keyword>
<evidence type="ECO:0000313" key="3">
    <source>
        <dbReference type="Proteomes" id="UP001629113"/>
    </source>
</evidence>
<proteinExistence type="predicted"/>
<sequence>MSLNYLGISHSPVLRRQFSSPPTAAAATIATAASAASSKETTPDQENVTQDSKDVLIERLNDLALRLAEDRLEDAAVSVLHKEVDRIELLMRARGGDARPAAPGRLGSQNGQSSGSKNGDEDVFWGPATPTRNVRMGIPQSLQQPKLNEDMVAPAPRITASRATELATSAEALVSQLTEAVSEIQARRDESIHIHDLLVDRCERAAARILFLEDHISSTEEDFEACQSEMKYLRLQLRALEAQCLPYLKTDQDRELSDSIRNWRLDWEDIDRRTKARRKKCRIKYSLDCSDGSPSKLDSSSS</sequence>
<evidence type="ECO:0000313" key="2">
    <source>
        <dbReference type="EMBL" id="KAL3422442.1"/>
    </source>
</evidence>
<dbReference type="Proteomes" id="UP001629113">
    <property type="component" value="Unassembled WGS sequence"/>
</dbReference>
<feature type="region of interest" description="Disordered" evidence="1">
    <location>
        <begin position="97"/>
        <end position="122"/>
    </location>
</feature>
<organism evidence="2 3">
    <name type="scientific">Phlyctema vagabunda</name>
    <dbReference type="NCBI Taxonomy" id="108571"/>
    <lineage>
        <taxon>Eukaryota</taxon>
        <taxon>Fungi</taxon>
        <taxon>Dikarya</taxon>
        <taxon>Ascomycota</taxon>
        <taxon>Pezizomycotina</taxon>
        <taxon>Leotiomycetes</taxon>
        <taxon>Helotiales</taxon>
        <taxon>Dermateaceae</taxon>
        <taxon>Phlyctema</taxon>
    </lineage>
</organism>
<protein>
    <submittedName>
        <fullName evidence="2">Uncharacterized protein</fullName>
    </submittedName>
</protein>
<evidence type="ECO:0000256" key="1">
    <source>
        <dbReference type="SAM" id="MobiDB-lite"/>
    </source>
</evidence>
<reference evidence="2 3" key="1">
    <citation type="submission" date="2024-06" db="EMBL/GenBank/DDBJ databases">
        <title>Complete genome of Phlyctema vagabunda strain 19-DSS-EL-015.</title>
        <authorList>
            <person name="Fiorenzani C."/>
        </authorList>
    </citation>
    <scope>NUCLEOTIDE SEQUENCE [LARGE SCALE GENOMIC DNA]</scope>
    <source>
        <strain evidence="2 3">19-DSS-EL-015</strain>
    </source>
</reference>
<feature type="compositionally biased region" description="Low complexity" evidence="1">
    <location>
        <begin position="98"/>
        <end position="117"/>
    </location>
</feature>
<accession>A0ABR4PGI4</accession>
<comment type="caution">
    <text evidence="2">The sequence shown here is derived from an EMBL/GenBank/DDBJ whole genome shotgun (WGS) entry which is preliminary data.</text>
</comment>
<name>A0ABR4PGI4_9HELO</name>